<dbReference type="InterPro" id="IPR057670">
    <property type="entry name" value="SH3_retrovirus"/>
</dbReference>
<dbReference type="Proteomes" id="UP001408789">
    <property type="component" value="Unassembled WGS sequence"/>
</dbReference>
<dbReference type="Pfam" id="PF13976">
    <property type="entry name" value="gag_pre-integrs"/>
    <property type="match status" value="1"/>
</dbReference>
<protein>
    <recommendedName>
        <fullName evidence="2">Integrase catalytic domain-containing protein</fullName>
    </recommendedName>
</protein>
<dbReference type="Pfam" id="PF22936">
    <property type="entry name" value="Pol_BBD"/>
    <property type="match status" value="1"/>
</dbReference>
<dbReference type="InterPro" id="IPR036397">
    <property type="entry name" value="RNaseH_sf"/>
</dbReference>
<keyword evidence="1" id="KW-0378">Hydrolase</keyword>
<dbReference type="GO" id="GO:0008233">
    <property type="term" value="F:peptidase activity"/>
    <property type="evidence" value="ECO:0007669"/>
    <property type="project" value="UniProtKB-KW"/>
</dbReference>
<evidence type="ECO:0000313" key="4">
    <source>
        <dbReference type="Proteomes" id="UP001408789"/>
    </source>
</evidence>
<accession>A0AAP0CHY4</accession>
<name>A0AAP0CHY4_9ASTR</name>
<evidence type="ECO:0000256" key="1">
    <source>
        <dbReference type="ARBA" id="ARBA00022670"/>
    </source>
</evidence>
<dbReference type="EMBL" id="JBCNJP010000025">
    <property type="protein sequence ID" value="KAK9053678.1"/>
    <property type="molecule type" value="Genomic_DNA"/>
</dbReference>
<evidence type="ECO:0000259" key="2">
    <source>
        <dbReference type="PROSITE" id="PS50994"/>
    </source>
</evidence>
<dbReference type="InterPro" id="IPR012337">
    <property type="entry name" value="RNaseH-like_sf"/>
</dbReference>
<dbReference type="PANTHER" id="PTHR42648:SF29">
    <property type="entry name" value="RNA-DIRECTED DNA POLYMERASE"/>
    <property type="match status" value="1"/>
</dbReference>
<keyword evidence="4" id="KW-1185">Reference proteome</keyword>
<dbReference type="InterPro" id="IPR025724">
    <property type="entry name" value="GAG-pre-integrase_dom"/>
</dbReference>
<proteinExistence type="predicted"/>
<dbReference type="PROSITE" id="PS50994">
    <property type="entry name" value="INTEGRASE"/>
    <property type="match status" value="1"/>
</dbReference>
<dbReference type="InterPro" id="IPR039537">
    <property type="entry name" value="Retrotran_Ty1/copia-like"/>
</dbReference>
<dbReference type="GO" id="GO:0006508">
    <property type="term" value="P:proteolysis"/>
    <property type="evidence" value="ECO:0007669"/>
    <property type="project" value="UniProtKB-KW"/>
</dbReference>
<dbReference type="InterPro" id="IPR054722">
    <property type="entry name" value="PolX-like_BBD"/>
</dbReference>
<organism evidence="3 4">
    <name type="scientific">Deinandra increscens subsp. villosa</name>
    <dbReference type="NCBI Taxonomy" id="3103831"/>
    <lineage>
        <taxon>Eukaryota</taxon>
        <taxon>Viridiplantae</taxon>
        <taxon>Streptophyta</taxon>
        <taxon>Embryophyta</taxon>
        <taxon>Tracheophyta</taxon>
        <taxon>Spermatophyta</taxon>
        <taxon>Magnoliopsida</taxon>
        <taxon>eudicotyledons</taxon>
        <taxon>Gunneridae</taxon>
        <taxon>Pentapetalae</taxon>
        <taxon>asterids</taxon>
        <taxon>campanulids</taxon>
        <taxon>Asterales</taxon>
        <taxon>Asteraceae</taxon>
        <taxon>Asteroideae</taxon>
        <taxon>Heliantheae alliance</taxon>
        <taxon>Madieae</taxon>
        <taxon>Madiinae</taxon>
        <taxon>Deinandra</taxon>
    </lineage>
</organism>
<dbReference type="PANTHER" id="PTHR42648">
    <property type="entry name" value="TRANSPOSASE, PUTATIVE-RELATED"/>
    <property type="match status" value="1"/>
</dbReference>
<evidence type="ECO:0000313" key="3">
    <source>
        <dbReference type="EMBL" id="KAK9053678.1"/>
    </source>
</evidence>
<dbReference type="Pfam" id="PF25597">
    <property type="entry name" value="SH3_retrovirus"/>
    <property type="match status" value="1"/>
</dbReference>
<dbReference type="GO" id="GO:0015074">
    <property type="term" value="P:DNA integration"/>
    <property type="evidence" value="ECO:0007669"/>
    <property type="project" value="InterPro"/>
</dbReference>
<dbReference type="GO" id="GO:0003676">
    <property type="term" value="F:nucleic acid binding"/>
    <property type="evidence" value="ECO:0007669"/>
    <property type="project" value="InterPro"/>
</dbReference>
<sequence length="443" mass="50552">MAGKLKPIDDWVVDSEAMEHITYRTDLLENKKKSLYEAPVIIPNGETVPIDGKGDYVLQGGNKIKEVIFVPKFKCNLLSVRRLTKDLQGSVTFYPDFCVIQGLRSRNLIGAGECKKGLYRMGIFGNGRKALATTVETVETWHKRLGHASKSKLIQVDFLKDFSFENMNNVCDPCAKAKHTRQPFPLVKRVRCDNGGEFTSKSMTDFYAKQGILLETTCPHTPQQNGVVERKHRHLLEMARALRFEANLPKRFWGECILTAAYVINRLPSKVLKHKTPYELLFNQKPDYDHMKVFGCLVYYKSNETKGDKFELRGRPGVFLGYPPGSKGYKIFDLENRKIVVSRDTKFHENNFPFLVVNQSEKEPDPLEHPIGPAHFDEPNNIDYSTPCTNQNVRSVDDNMVNEEPSETLEEVVGYGTDVQNEESEEILIDQEEAVETRAKRSH</sequence>
<keyword evidence="1" id="KW-0645">Protease</keyword>
<gene>
    <name evidence="3" type="ORF">SSX86_024752</name>
</gene>
<comment type="caution">
    <text evidence="3">The sequence shown here is derived from an EMBL/GenBank/DDBJ whole genome shotgun (WGS) entry which is preliminary data.</text>
</comment>
<dbReference type="SUPFAM" id="SSF53098">
    <property type="entry name" value="Ribonuclease H-like"/>
    <property type="match status" value="1"/>
</dbReference>
<feature type="domain" description="Integrase catalytic" evidence="2">
    <location>
        <begin position="188"/>
        <end position="285"/>
    </location>
</feature>
<dbReference type="InterPro" id="IPR001584">
    <property type="entry name" value="Integrase_cat-core"/>
</dbReference>
<reference evidence="3 4" key="1">
    <citation type="submission" date="2024-04" db="EMBL/GenBank/DDBJ databases">
        <title>The reference genome of an endangered Asteraceae, Deinandra increscens subsp. villosa, native to the Central Coast of California.</title>
        <authorList>
            <person name="Guilliams M."/>
            <person name="Hasenstab-Lehman K."/>
            <person name="Meyer R."/>
            <person name="Mcevoy S."/>
        </authorList>
    </citation>
    <scope>NUCLEOTIDE SEQUENCE [LARGE SCALE GENOMIC DNA]</scope>
    <source>
        <tissue evidence="3">Leaf</tissue>
    </source>
</reference>
<dbReference type="Gene3D" id="3.30.420.10">
    <property type="entry name" value="Ribonuclease H-like superfamily/Ribonuclease H"/>
    <property type="match status" value="1"/>
</dbReference>
<dbReference type="AlphaFoldDB" id="A0AAP0CHY4"/>